<dbReference type="STRING" id="1903181.BTN85_0691"/>
<keyword evidence="2" id="KW-1185">Reference proteome</keyword>
<comment type="caution">
    <text evidence="1">The sequence shown here is derived from an EMBL/GenBank/DDBJ whole genome shotgun (WGS) entry which is preliminary data.</text>
</comment>
<gene>
    <name evidence="1" type="ORF">BTN85_0691</name>
</gene>
<sequence length="36" mass="3961">MHIYLVGGSDILLFLKEKDSIHLLMTSAFGVLVEVA</sequence>
<organism evidence="1 2">
    <name type="scientific">Methanohalarchaeum thermophilum</name>
    <dbReference type="NCBI Taxonomy" id="1903181"/>
    <lineage>
        <taxon>Archaea</taxon>
        <taxon>Methanobacteriati</taxon>
        <taxon>Methanobacteriota</taxon>
        <taxon>Methanonatronarchaeia</taxon>
        <taxon>Methanonatronarchaeales</taxon>
        <taxon>Methanonatronarchaeaceae</taxon>
        <taxon>Candidatus Methanohalarchaeum</taxon>
    </lineage>
</organism>
<dbReference type="InParanoid" id="A0A1Q6DV23"/>
<dbReference type="Proteomes" id="UP000185744">
    <property type="component" value="Unassembled WGS sequence"/>
</dbReference>
<proteinExistence type="predicted"/>
<accession>A0A1Q6DV23</accession>
<dbReference type="AlphaFoldDB" id="A0A1Q6DV23"/>
<evidence type="ECO:0000313" key="2">
    <source>
        <dbReference type="Proteomes" id="UP000185744"/>
    </source>
</evidence>
<dbReference type="EMBL" id="MSDW01000001">
    <property type="protein sequence ID" value="OKY78205.1"/>
    <property type="molecule type" value="Genomic_DNA"/>
</dbReference>
<reference evidence="1" key="1">
    <citation type="submission" date="2016-12" db="EMBL/GenBank/DDBJ databases">
        <title>Discovery of methanogenic haloarchaea.</title>
        <authorList>
            <person name="Sorokin D.Y."/>
            <person name="Makarova K.S."/>
            <person name="Abbas B."/>
            <person name="Ferrer M."/>
            <person name="Golyshin P.N."/>
        </authorList>
    </citation>
    <scope>NUCLEOTIDE SEQUENCE [LARGE SCALE GENOMIC DNA]</scope>
    <source>
        <strain evidence="1">HMET1</strain>
    </source>
</reference>
<evidence type="ECO:0000313" key="1">
    <source>
        <dbReference type="EMBL" id="OKY78205.1"/>
    </source>
</evidence>
<name>A0A1Q6DV23_METT1</name>
<protein>
    <submittedName>
        <fullName evidence="1">Uncharacterized protein</fullName>
    </submittedName>
</protein>